<dbReference type="InterPro" id="IPR040442">
    <property type="entry name" value="Pyrv_kinase-like_dom_sf"/>
</dbReference>
<dbReference type="PANTHER" id="PTHR46244">
    <property type="entry name" value="PHOSPHOENOLPYRUVATE-PROTEIN PHOSPHOTRANSFERASE"/>
    <property type="match status" value="1"/>
</dbReference>
<dbReference type="Pfam" id="PF01590">
    <property type="entry name" value="GAF"/>
    <property type="match status" value="1"/>
</dbReference>
<dbReference type="InterPro" id="IPR015813">
    <property type="entry name" value="Pyrv/PenolPyrv_kinase-like_dom"/>
</dbReference>
<dbReference type="HOGENOM" id="CLU_007308_7_1_6"/>
<evidence type="ECO:0000256" key="4">
    <source>
        <dbReference type="ARBA" id="ARBA00007837"/>
    </source>
</evidence>
<evidence type="ECO:0000256" key="8">
    <source>
        <dbReference type="ARBA" id="ARBA00022597"/>
    </source>
</evidence>
<evidence type="ECO:0000313" key="16">
    <source>
        <dbReference type="Proteomes" id="UP000005555"/>
    </source>
</evidence>
<keyword evidence="10" id="KW-0598">Phosphotransferase system</keyword>
<proteinExistence type="inferred from homology"/>
<reference evidence="15 16" key="1">
    <citation type="submission" date="2006-03" db="EMBL/GenBank/DDBJ databases">
        <authorList>
            <person name="Giovannoni S.J."/>
            <person name="Cho J.-C."/>
            <person name="Ferriera S."/>
            <person name="Johnson J."/>
            <person name="Kravitz S."/>
            <person name="Halpern A."/>
            <person name="Remington K."/>
            <person name="Beeson K."/>
            <person name="Tran B."/>
            <person name="Rogers Y.-H."/>
            <person name="Friedman R."/>
            <person name="Venter J.C."/>
        </authorList>
    </citation>
    <scope>NUCLEOTIDE SEQUENCE [LARGE SCALE GENOMIC DNA]</scope>
    <source>
        <strain evidence="15 16">HTCC2207</strain>
    </source>
</reference>
<dbReference type="InterPro" id="IPR036637">
    <property type="entry name" value="Phosphohistidine_dom_sf"/>
</dbReference>
<dbReference type="Gene3D" id="3.50.30.10">
    <property type="entry name" value="Phosphohistidine domain"/>
    <property type="match status" value="1"/>
</dbReference>
<comment type="subcellular location">
    <subcellularLocation>
        <location evidence="3">Cytoplasm</location>
    </subcellularLocation>
</comment>
<keyword evidence="7" id="KW-0963">Cytoplasm</keyword>
<evidence type="ECO:0000256" key="3">
    <source>
        <dbReference type="ARBA" id="ARBA00004496"/>
    </source>
</evidence>
<evidence type="ECO:0000256" key="13">
    <source>
        <dbReference type="ARBA" id="ARBA00022842"/>
    </source>
</evidence>
<keyword evidence="6" id="KW-0813">Transport</keyword>
<evidence type="ECO:0000256" key="10">
    <source>
        <dbReference type="ARBA" id="ARBA00022683"/>
    </source>
</evidence>
<feature type="domain" description="GAF" evidence="14">
    <location>
        <begin position="17"/>
        <end position="164"/>
    </location>
</feature>
<dbReference type="GO" id="GO:0046872">
    <property type="term" value="F:metal ion binding"/>
    <property type="evidence" value="ECO:0007669"/>
    <property type="project" value="UniProtKB-KW"/>
</dbReference>
<keyword evidence="12" id="KW-0418">Kinase</keyword>
<dbReference type="InterPro" id="IPR000121">
    <property type="entry name" value="PEP_util_C"/>
</dbReference>
<evidence type="ECO:0000256" key="12">
    <source>
        <dbReference type="ARBA" id="ARBA00022777"/>
    </source>
</evidence>
<dbReference type="InterPro" id="IPR029016">
    <property type="entry name" value="GAF-like_dom_sf"/>
</dbReference>
<protein>
    <recommendedName>
        <fullName evidence="5">phosphoenolpyruvate--protein phosphotransferase</fullName>
        <ecNumber evidence="5">2.7.3.9</ecNumber>
    </recommendedName>
</protein>
<evidence type="ECO:0000256" key="5">
    <source>
        <dbReference type="ARBA" id="ARBA00012232"/>
    </source>
</evidence>
<dbReference type="PRINTS" id="PR01736">
    <property type="entry name" value="PHPHTRNFRASE"/>
</dbReference>
<dbReference type="AlphaFoldDB" id="Q1YUR7"/>
<dbReference type="InterPro" id="IPR036618">
    <property type="entry name" value="PtsI_HPr-bd_sf"/>
</dbReference>
<dbReference type="Pfam" id="PF00391">
    <property type="entry name" value="PEP-utilizers"/>
    <property type="match status" value="1"/>
</dbReference>
<dbReference type="OrthoDB" id="9765468at2"/>
<dbReference type="Gene3D" id="1.10.274.10">
    <property type="entry name" value="PtsI, HPr-binding domain"/>
    <property type="match status" value="1"/>
</dbReference>
<dbReference type="InterPro" id="IPR023151">
    <property type="entry name" value="PEP_util_CS"/>
</dbReference>
<keyword evidence="13" id="KW-0460">Magnesium</keyword>
<comment type="caution">
    <text evidence="15">The sequence shown here is derived from an EMBL/GenBank/DDBJ whole genome shotgun (WGS) entry which is preliminary data.</text>
</comment>
<dbReference type="NCBIfam" id="TIGR01417">
    <property type="entry name" value="PTS_I_fam"/>
    <property type="match status" value="1"/>
</dbReference>
<evidence type="ECO:0000256" key="9">
    <source>
        <dbReference type="ARBA" id="ARBA00022679"/>
    </source>
</evidence>
<dbReference type="Gene3D" id="3.30.450.40">
    <property type="match status" value="1"/>
</dbReference>
<dbReference type="NCBIfam" id="NF008283">
    <property type="entry name" value="PRK11061.1"/>
    <property type="match status" value="1"/>
</dbReference>
<dbReference type="PANTHER" id="PTHR46244:SF1">
    <property type="entry name" value="PHOSPHOENOLPYRUVATE-DEPENDENT PHOSPHOTRANSFERASE SYSTEM"/>
    <property type="match status" value="1"/>
</dbReference>
<dbReference type="GO" id="GO:0005737">
    <property type="term" value="C:cytoplasm"/>
    <property type="evidence" value="ECO:0007669"/>
    <property type="project" value="UniProtKB-SubCell"/>
</dbReference>
<gene>
    <name evidence="15" type="ORF">GB2207_09281</name>
</gene>
<dbReference type="SUPFAM" id="SSF55781">
    <property type="entry name" value="GAF domain-like"/>
    <property type="match status" value="1"/>
</dbReference>
<dbReference type="GO" id="GO:0016301">
    <property type="term" value="F:kinase activity"/>
    <property type="evidence" value="ECO:0007669"/>
    <property type="project" value="UniProtKB-KW"/>
</dbReference>
<evidence type="ECO:0000256" key="7">
    <source>
        <dbReference type="ARBA" id="ARBA00022490"/>
    </source>
</evidence>
<dbReference type="InterPro" id="IPR003018">
    <property type="entry name" value="GAF"/>
</dbReference>
<dbReference type="SUPFAM" id="SSF51621">
    <property type="entry name" value="Phosphoenolpyruvate/pyruvate domain"/>
    <property type="match status" value="1"/>
</dbReference>
<accession>Q1YUR7</accession>
<evidence type="ECO:0000256" key="6">
    <source>
        <dbReference type="ARBA" id="ARBA00022448"/>
    </source>
</evidence>
<keyword evidence="16" id="KW-1185">Reference proteome</keyword>
<dbReference type="SUPFAM" id="SSF52009">
    <property type="entry name" value="Phosphohistidine domain"/>
    <property type="match status" value="1"/>
</dbReference>
<organism evidence="15 16">
    <name type="scientific">gamma proteobacterium HTCC2207</name>
    <dbReference type="NCBI Taxonomy" id="314287"/>
    <lineage>
        <taxon>Bacteria</taxon>
        <taxon>Pseudomonadati</taxon>
        <taxon>Pseudomonadota</taxon>
        <taxon>Gammaproteobacteria</taxon>
        <taxon>Cellvibrionales</taxon>
        <taxon>Porticoccaceae</taxon>
        <taxon>SAR92 clade</taxon>
    </lineage>
</organism>
<dbReference type="Gene3D" id="3.20.20.60">
    <property type="entry name" value="Phosphoenolpyruvate-binding domains"/>
    <property type="match status" value="1"/>
</dbReference>
<dbReference type="InterPro" id="IPR050499">
    <property type="entry name" value="PEP-utilizing_PTS_enzyme"/>
</dbReference>
<evidence type="ECO:0000313" key="15">
    <source>
        <dbReference type="EMBL" id="EAS47991.1"/>
    </source>
</evidence>
<dbReference type="Pfam" id="PF05524">
    <property type="entry name" value="PEP-utilisers_N"/>
    <property type="match status" value="1"/>
</dbReference>
<name>Q1YUR7_9GAMM</name>
<evidence type="ECO:0000259" key="14">
    <source>
        <dbReference type="SMART" id="SM00065"/>
    </source>
</evidence>
<sequence>MLASLRNIVQEVNSARSLGEVLTIIVKEVRSAMQAGVCSVYLFDESDQRYVLMATEGLRQESIGQVRLAMREGLVGLVAAREEPLNLEDADKHPSFAYFEETGESPFHSFLGVPIIHHRKVLGILVLQQETQRRFETEEEAFVVTVCAQLSGAIAHAEATGALRQLASAGGDRLREAIFCGIPSSPGVGIGRVVLAAPSADLQSVPERFAADIPAEIEIFRTALESAKDDMRNLSKGLEGKLSSEEIALFDIYIRMLDDHSLGGEVIAAIVDGQAAQSAWSSVILKHVRTFRKMEDPYLRERAADVNDLGRRVLGYLQRNEKNIQPLPRRIILVGEDLSASALADIPVDRLVGIVSVKGSSNSHMAIVGRALGVPTVMGAVDLPWTEMEGHELIIDGFSGDVISRATRSMRRAYLHRQRQETLLAKDLESLRDIPCVTPDGFSMALWINTGLRQDIALALKSSAEGVGLYRTEIPFFTRSSFPTEDEQTEIYREQLQAFAPNPVTMRTLDIGGDKALPYFPIEEENPFLGWRGIRISLDHPEIFLIQVRAMLRASEGLNNLRIMLPMISSVPELDSAMELIDRAYRELIQEEGYQLEKPAIGAMIEVPAAVYQVKEIGRRVDFLSVGTNDLTQYLLAVDRNNPRVADLYHSLHPAVLRALKSIIEQADAVNCQISVCGEMAGDPLSVVMLMGLGYDHLSMSANSLLKVKSMLSQVSKTEARRLAKRALRMSDASSVSQLLSDALSRPELSKLYRPAELDEKAGFSGSSSSLKQIK</sequence>
<keyword evidence="9 15" id="KW-0808">Transferase</keyword>
<dbReference type="InterPro" id="IPR008279">
    <property type="entry name" value="PEP-util_enz_mobile_dom"/>
</dbReference>
<dbReference type="EMBL" id="AAPI01000001">
    <property type="protein sequence ID" value="EAS47991.1"/>
    <property type="molecule type" value="Genomic_DNA"/>
</dbReference>
<dbReference type="Proteomes" id="UP000005555">
    <property type="component" value="Unassembled WGS sequence"/>
</dbReference>
<dbReference type="InterPro" id="IPR008731">
    <property type="entry name" value="PTS_EIN"/>
</dbReference>
<evidence type="ECO:0000256" key="11">
    <source>
        <dbReference type="ARBA" id="ARBA00022723"/>
    </source>
</evidence>
<dbReference type="SMART" id="SM00065">
    <property type="entry name" value="GAF"/>
    <property type="match status" value="1"/>
</dbReference>
<keyword evidence="8" id="KW-0762">Sugar transport</keyword>
<evidence type="ECO:0000256" key="1">
    <source>
        <dbReference type="ARBA" id="ARBA00000683"/>
    </source>
</evidence>
<keyword evidence="15" id="KW-0670">Pyruvate</keyword>
<keyword evidence="11" id="KW-0479">Metal-binding</keyword>
<evidence type="ECO:0000256" key="2">
    <source>
        <dbReference type="ARBA" id="ARBA00001946"/>
    </source>
</evidence>
<comment type="similarity">
    <text evidence="4">Belongs to the PEP-utilizing enzyme family.</text>
</comment>
<dbReference type="InterPro" id="IPR006318">
    <property type="entry name" value="PTS_EI-like"/>
</dbReference>
<dbReference type="STRING" id="314287.GB2207_09281"/>
<dbReference type="GO" id="GO:0008965">
    <property type="term" value="F:phosphoenolpyruvate-protein phosphotransferase activity"/>
    <property type="evidence" value="ECO:0007669"/>
    <property type="project" value="UniProtKB-EC"/>
</dbReference>
<dbReference type="PROSITE" id="PS00742">
    <property type="entry name" value="PEP_ENZYMES_2"/>
    <property type="match status" value="1"/>
</dbReference>
<comment type="cofactor">
    <cofactor evidence="2">
        <name>Mg(2+)</name>
        <dbReference type="ChEBI" id="CHEBI:18420"/>
    </cofactor>
</comment>
<dbReference type="EC" id="2.7.3.9" evidence="5"/>
<dbReference type="SUPFAM" id="SSF47831">
    <property type="entry name" value="Enzyme I of the PEP:sugar phosphotransferase system HPr-binding (sub)domain"/>
    <property type="match status" value="1"/>
</dbReference>
<dbReference type="eggNOG" id="COG3605">
    <property type="taxonomic scope" value="Bacteria"/>
</dbReference>
<dbReference type="Pfam" id="PF02896">
    <property type="entry name" value="PEP-utilizers_C"/>
    <property type="match status" value="1"/>
</dbReference>
<comment type="catalytic activity">
    <reaction evidence="1">
        <text>L-histidyl-[protein] + phosphoenolpyruvate = N(pros)-phospho-L-histidyl-[protein] + pyruvate</text>
        <dbReference type="Rhea" id="RHEA:23880"/>
        <dbReference type="Rhea" id="RHEA-COMP:9745"/>
        <dbReference type="Rhea" id="RHEA-COMP:9746"/>
        <dbReference type="ChEBI" id="CHEBI:15361"/>
        <dbReference type="ChEBI" id="CHEBI:29979"/>
        <dbReference type="ChEBI" id="CHEBI:58702"/>
        <dbReference type="ChEBI" id="CHEBI:64837"/>
        <dbReference type="EC" id="2.7.3.9"/>
    </reaction>
</comment>
<dbReference type="GO" id="GO:0009401">
    <property type="term" value="P:phosphoenolpyruvate-dependent sugar phosphotransferase system"/>
    <property type="evidence" value="ECO:0007669"/>
    <property type="project" value="UniProtKB-KW"/>
</dbReference>